<dbReference type="RefSeq" id="WP_136334980.1">
    <property type="nucleotide sequence ID" value="NZ_QXMP01000001.1"/>
</dbReference>
<proteinExistence type="predicted"/>
<organism evidence="1 2">
    <name type="scientific">Robertkochia marina</name>
    <dbReference type="NCBI Taxonomy" id="1227945"/>
    <lineage>
        <taxon>Bacteria</taxon>
        <taxon>Pseudomonadati</taxon>
        <taxon>Bacteroidota</taxon>
        <taxon>Flavobacteriia</taxon>
        <taxon>Flavobacteriales</taxon>
        <taxon>Flavobacteriaceae</taxon>
        <taxon>Robertkochia</taxon>
    </lineage>
</organism>
<keyword evidence="2" id="KW-1185">Reference proteome</keyword>
<reference evidence="1 2" key="1">
    <citation type="submission" date="2019-04" db="EMBL/GenBank/DDBJ databases">
        <title>Draft genome sequence of Robertkochia marina CC-AMO-30D.</title>
        <authorList>
            <person name="Hameed A."/>
            <person name="Lin S.-Y."/>
            <person name="Shahina M."/>
            <person name="Lai W.-A."/>
            <person name="Young C.-C."/>
        </authorList>
    </citation>
    <scope>NUCLEOTIDE SEQUENCE [LARGE SCALE GENOMIC DNA]</scope>
    <source>
        <strain evidence="1 2">CC-AMO-30D</strain>
    </source>
</reference>
<evidence type="ECO:0000313" key="2">
    <source>
        <dbReference type="Proteomes" id="UP000305939"/>
    </source>
</evidence>
<sequence length="181" mass="21578">MKTMYYIAVLPPNEIREEIKAFKLEISKEFKSSHALRSPAHITLQMPFHFEEEQEALLLNSLTLLAGEQTSFNCSVKDFDHFDHRVVFVDVLPDKELRSLRTSLQDHLREVHSFSDKKLPERFHPHITIANRDLSADRFPDCWEAFKDRKYRRSFEVKSFSILKHRGDHWEVYRDFPFSQP</sequence>
<dbReference type="PANTHER" id="PTHR40037:SF1">
    <property type="entry name" value="PHOSPHOESTERASE SAOUHSC_00951-RELATED"/>
    <property type="match status" value="1"/>
</dbReference>
<dbReference type="GO" id="GO:0016874">
    <property type="term" value="F:ligase activity"/>
    <property type="evidence" value="ECO:0007669"/>
    <property type="project" value="UniProtKB-KW"/>
</dbReference>
<dbReference type="AlphaFoldDB" id="A0A4S3M580"/>
<dbReference type="Gene3D" id="3.90.1140.10">
    <property type="entry name" value="Cyclic phosphodiesterase"/>
    <property type="match status" value="1"/>
</dbReference>
<protein>
    <submittedName>
        <fullName evidence="1">2'-5' RNA ligase family protein</fullName>
    </submittedName>
</protein>
<comment type="caution">
    <text evidence="1">The sequence shown here is derived from an EMBL/GenBank/DDBJ whole genome shotgun (WGS) entry which is preliminary data.</text>
</comment>
<gene>
    <name evidence="1" type="ORF">E7Z59_03960</name>
</gene>
<keyword evidence="1" id="KW-0436">Ligase</keyword>
<dbReference type="PANTHER" id="PTHR40037">
    <property type="entry name" value="PHOSPHOESTERASE YJCG-RELATED"/>
    <property type="match status" value="1"/>
</dbReference>
<accession>A0A4S3M580</accession>
<dbReference type="SUPFAM" id="SSF55144">
    <property type="entry name" value="LigT-like"/>
    <property type="match status" value="1"/>
</dbReference>
<dbReference type="EMBL" id="SSMC01000001">
    <property type="protein sequence ID" value="THD69491.1"/>
    <property type="molecule type" value="Genomic_DNA"/>
</dbReference>
<name>A0A4S3M580_9FLAO</name>
<dbReference type="OrthoDB" id="1951600at2"/>
<dbReference type="Pfam" id="PF13563">
    <property type="entry name" value="2_5_RNA_ligase2"/>
    <property type="match status" value="1"/>
</dbReference>
<dbReference type="InterPro" id="IPR050580">
    <property type="entry name" value="2H_phosphoesterase_YjcG-like"/>
</dbReference>
<evidence type="ECO:0000313" key="1">
    <source>
        <dbReference type="EMBL" id="THD69491.1"/>
    </source>
</evidence>
<dbReference type="Proteomes" id="UP000305939">
    <property type="component" value="Unassembled WGS sequence"/>
</dbReference>
<dbReference type="InterPro" id="IPR009097">
    <property type="entry name" value="Cyclic_Pdiesterase"/>
</dbReference>